<dbReference type="InterPro" id="IPR042120">
    <property type="entry name" value="MutL_C_dimsub"/>
</dbReference>
<dbReference type="EMBL" id="JGYD01000025">
    <property type="protein sequence ID" value="KSV17131.1"/>
    <property type="molecule type" value="Genomic_DNA"/>
</dbReference>
<dbReference type="Gene3D" id="3.30.1370.100">
    <property type="entry name" value="MutL, C-terminal domain, regulatory subdomain"/>
    <property type="match status" value="1"/>
</dbReference>
<gene>
    <name evidence="4" type="primary">mutL</name>
    <name evidence="7" type="ORF">DA01_06795</name>
</gene>
<dbReference type="HAMAP" id="MF_00149">
    <property type="entry name" value="DNA_mis_repair"/>
    <property type="match status" value="1"/>
</dbReference>
<dbReference type="GO" id="GO:0016887">
    <property type="term" value="F:ATP hydrolysis activity"/>
    <property type="evidence" value="ECO:0007669"/>
    <property type="project" value="InterPro"/>
</dbReference>
<dbReference type="SUPFAM" id="SSF118116">
    <property type="entry name" value="DNA mismatch repair protein MutL"/>
    <property type="match status" value="1"/>
</dbReference>
<proteinExistence type="inferred from homology"/>
<keyword evidence="3 4" id="KW-0234">DNA repair</keyword>
<dbReference type="Proteomes" id="UP000053577">
    <property type="component" value="Unassembled WGS sequence"/>
</dbReference>
<dbReference type="Pfam" id="PF08676">
    <property type="entry name" value="MutL_C"/>
    <property type="match status" value="1"/>
</dbReference>
<dbReference type="InterPro" id="IPR013507">
    <property type="entry name" value="DNA_mismatch_S5_2-like"/>
</dbReference>
<dbReference type="Pfam" id="PF01119">
    <property type="entry name" value="DNA_mis_repair"/>
    <property type="match status" value="1"/>
</dbReference>
<dbReference type="Gene3D" id="3.30.565.10">
    <property type="entry name" value="Histidine kinase-like ATPase, C-terminal domain"/>
    <property type="match status" value="1"/>
</dbReference>
<evidence type="ECO:0000313" key="8">
    <source>
        <dbReference type="Proteomes" id="UP000053577"/>
    </source>
</evidence>
<dbReference type="NCBIfam" id="TIGR00585">
    <property type="entry name" value="mutl"/>
    <property type="match status" value="1"/>
</dbReference>
<feature type="domain" description="DNA mismatch repair protein S5" evidence="6">
    <location>
        <begin position="208"/>
        <end position="329"/>
    </location>
</feature>
<dbReference type="InterPro" id="IPR020568">
    <property type="entry name" value="Ribosomal_Su5_D2-typ_SF"/>
</dbReference>
<comment type="similarity">
    <text evidence="1 4">Belongs to the DNA mismatch repair MutL/HexB family.</text>
</comment>
<reference evidence="7 8" key="1">
    <citation type="journal article" date="2015" name="Sci. Rep.">
        <title>A comparative genomics and reductive dehalogenase gene transcription study of two chloroethene-respiring bacteria, Dehalococcoides mccartyi strains MB and 11a.</title>
        <authorList>
            <person name="Low A."/>
            <person name="Shen Z."/>
            <person name="Cheng D."/>
            <person name="Rogers M.J."/>
            <person name="Lee P.K."/>
            <person name="He J."/>
        </authorList>
    </citation>
    <scope>NUCLEOTIDE SEQUENCE [LARGE SCALE GENOMIC DNA]</scope>
    <source>
        <strain evidence="7 8">MB</strain>
    </source>
</reference>
<dbReference type="PATRIC" id="fig|61435.5.peg.1337"/>
<dbReference type="InterPro" id="IPR014790">
    <property type="entry name" value="MutL_C"/>
</dbReference>
<dbReference type="PANTHER" id="PTHR10073:SF12">
    <property type="entry name" value="DNA MISMATCH REPAIR PROTEIN MLH1"/>
    <property type="match status" value="1"/>
</dbReference>
<sequence>MPIKLLDKTTIARIAAGEVIERPSSVVKELLENSLDAGAKRVDVVIREGGIGYIEVSDDGCGIVFSEVLLAFERHATSKLFSFEDIYAISSLGFRGEALPSIAAVADLEMLTAARTEESGTYLSLSGDEMVKHTRMARSPGTTIKLNRLFSRVPARLKFLKTPQHEASKVSEVVLSYALAYPEVKFTLSIDGRNTLNTPGNGKLRDAVLEIYGNDVASKMLDLETDSYRSSAINISGLVSPPEISRSNRNSLHFFVNRRLIQSRALQKAAEQAYSGLLMVGRYPLGVINIWLDGALVDVNIHPTKAEVKFSDESAVFTSVQRAVRSALVEKPPTPHIAEEAPVYRQESARQEPIWGETPKPAGTVQQYFSPVIQSAKTSVLPLLRLVGQIGGLYLLAEGPDGLYIIDQHAAHERIRYEEIASQTPSENARQSLLAPFILELNPVQEAMIEKCKSELDLMGFEIEEFGRRVYRVQSIPAGFTAPQAKALLSELVDNPKDAPAEIKERLQRLMACHTAVRAGQVLNEAEMRELLLKLEKTAVPGHCPHGRPTIVKIDFCQLEKDFKRT</sequence>
<dbReference type="GO" id="GO:0030983">
    <property type="term" value="F:mismatched DNA binding"/>
    <property type="evidence" value="ECO:0007669"/>
    <property type="project" value="InterPro"/>
</dbReference>
<evidence type="ECO:0000259" key="6">
    <source>
        <dbReference type="SMART" id="SM01340"/>
    </source>
</evidence>
<evidence type="ECO:0000259" key="5">
    <source>
        <dbReference type="SMART" id="SM00853"/>
    </source>
</evidence>
<protein>
    <recommendedName>
        <fullName evidence="4">DNA mismatch repair protein MutL</fullName>
    </recommendedName>
</protein>
<dbReference type="PANTHER" id="PTHR10073">
    <property type="entry name" value="DNA MISMATCH REPAIR PROTEIN MLH, PMS, MUTL"/>
    <property type="match status" value="1"/>
</dbReference>
<dbReference type="InterPro" id="IPR038973">
    <property type="entry name" value="MutL/Mlh/Pms-like"/>
</dbReference>
<feature type="domain" description="MutL C-terminal dimerisation" evidence="5">
    <location>
        <begin position="386"/>
        <end position="523"/>
    </location>
</feature>
<accession>A0A0V8M039</accession>
<dbReference type="InterPro" id="IPR002099">
    <property type="entry name" value="MutL/Mlh/PMS"/>
</dbReference>
<name>A0A0V8M039_9CHLR</name>
<dbReference type="FunFam" id="3.30.565.10:FF:000003">
    <property type="entry name" value="DNA mismatch repair endonuclease MutL"/>
    <property type="match status" value="1"/>
</dbReference>
<dbReference type="Pfam" id="PF13589">
    <property type="entry name" value="HATPase_c_3"/>
    <property type="match status" value="1"/>
</dbReference>
<dbReference type="InterPro" id="IPR042121">
    <property type="entry name" value="MutL_C_regsub"/>
</dbReference>
<dbReference type="OrthoDB" id="9763467at2"/>
<organism evidence="7 8">
    <name type="scientific">Dehalococcoides mccartyi</name>
    <dbReference type="NCBI Taxonomy" id="61435"/>
    <lineage>
        <taxon>Bacteria</taxon>
        <taxon>Bacillati</taxon>
        <taxon>Chloroflexota</taxon>
        <taxon>Dehalococcoidia</taxon>
        <taxon>Dehalococcoidales</taxon>
        <taxon>Dehalococcoidaceae</taxon>
        <taxon>Dehalococcoides</taxon>
    </lineage>
</organism>
<dbReference type="RefSeq" id="WP_058292602.1">
    <property type="nucleotide sequence ID" value="NZ_JGYD01000025.1"/>
</dbReference>
<dbReference type="InterPro" id="IPR014721">
    <property type="entry name" value="Ribsml_uS5_D2-typ_fold_subgr"/>
</dbReference>
<dbReference type="SMART" id="SM01340">
    <property type="entry name" value="DNA_mis_repair"/>
    <property type="match status" value="1"/>
</dbReference>
<dbReference type="InterPro" id="IPR037198">
    <property type="entry name" value="MutL_C_sf"/>
</dbReference>
<keyword evidence="2 4" id="KW-0227">DNA damage</keyword>
<comment type="caution">
    <text evidence="7">The sequence shown here is derived from an EMBL/GenBank/DDBJ whole genome shotgun (WGS) entry which is preliminary data.</text>
</comment>
<comment type="function">
    <text evidence="4">This protein is involved in the repair of mismatches in DNA. It is required for dam-dependent methyl-directed DNA mismatch repair. May act as a 'molecular matchmaker', a protein that promotes the formation of a stable complex between two or more DNA-binding proteins in an ATP-dependent manner without itself being part of a final effector complex.</text>
</comment>
<dbReference type="GO" id="GO:0005524">
    <property type="term" value="F:ATP binding"/>
    <property type="evidence" value="ECO:0007669"/>
    <property type="project" value="InterPro"/>
</dbReference>
<dbReference type="CDD" id="cd00782">
    <property type="entry name" value="MutL_Trans"/>
    <property type="match status" value="1"/>
</dbReference>
<evidence type="ECO:0000313" key="7">
    <source>
        <dbReference type="EMBL" id="KSV17131.1"/>
    </source>
</evidence>
<dbReference type="SMART" id="SM00853">
    <property type="entry name" value="MutL_C"/>
    <property type="match status" value="1"/>
</dbReference>
<dbReference type="Gene3D" id="3.30.1540.20">
    <property type="entry name" value="MutL, C-terminal domain, dimerisation subdomain"/>
    <property type="match status" value="1"/>
</dbReference>
<evidence type="ECO:0000256" key="4">
    <source>
        <dbReference type="HAMAP-Rule" id="MF_00149"/>
    </source>
</evidence>
<dbReference type="Gene3D" id="3.30.230.10">
    <property type="match status" value="1"/>
</dbReference>
<dbReference type="InterPro" id="IPR036890">
    <property type="entry name" value="HATPase_C_sf"/>
</dbReference>
<dbReference type="GO" id="GO:0140664">
    <property type="term" value="F:ATP-dependent DNA damage sensor activity"/>
    <property type="evidence" value="ECO:0007669"/>
    <property type="project" value="InterPro"/>
</dbReference>
<dbReference type="GO" id="GO:0032300">
    <property type="term" value="C:mismatch repair complex"/>
    <property type="evidence" value="ECO:0007669"/>
    <property type="project" value="InterPro"/>
</dbReference>
<dbReference type="InterPro" id="IPR014762">
    <property type="entry name" value="DNA_mismatch_repair_CS"/>
</dbReference>
<evidence type="ECO:0000256" key="1">
    <source>
        <dbReference type="ARBA" id="ARBA00006082"/>
    </source>
</evidence>
<dbReference type="GO" id="GO:0006298">
    <property type="term" value="P:mismatch repair"/>
    <property type="evidence" value="ECO:0007669"/>
    <property type="project" value="UniProtKB-UniRule"/>
</dbReference>
<dbReference type="InterPro" id="IPR020667">
    <property type="entry name" value="DNA_mismatch_repair_MutL"/>
</dbReference>
<evidence type="ECO:0000256" key="2">
    <source>
        <dbReference type="ARBA" id="ARBA00022763"/>
    </source>
</evidence>
<dbReference type="PROSITE" id="PS00058">
    <property type="entry name" value="DNA_MISMATCH_REPAIR_1"/>
    <property type="match status" value="1"/>
</dbReference>
<dbReference type="SUPFAM" id="SSF54211">
    <property type="entry name" value="Ribosomal protein S5 domain 2-like"/>
    <property type="match status" value="1"/>
</dbReference>
<evidence type="ECO:0000256" key="3">
    <source>
        <dbReference type="ARBA" id="ARBA00023204"/>
    </source>
</evidence>
<dbReference type="AlphaFoldDB" id="A0A0V8M039"/>
<dbReference type="SUPFAM" id="SSF55874">
    <property type="entry name" value="ATPase domain of HSP90 chaperone/DNA topoisomerase II/histidine kinase"/>
    <property type="match status" value="1"/>
</dbReference>
<dbReference type="CDD" id="cd16926">
    <property type="entry name" value="HATPase_MutL-MLH-PMS-like"/>
    <property type="match status" value="1"/>
</dbReference>